<protein>
    <recommendedName>
        <fullName evidence="5">tRNA pseudouridine synthase B</fullName>
        <ecNumber evidence="5">5.4.99.25</ecNumber>
    </recommendedName>
    <alternativeName>
        <fullName evidence="5">tRNA pseudouridine(55) synthase</fullName>
        <shortName evidence="5">Psi55 synthase</shortName>
    </alternativeName>
    <alternativeName>
        <fullName evidence="5">tRNA pseudouridylate synthase</fullName>
    </alternativeName>
    <alternativeName>
        <fullName evidence="5">tRNA-uridine isomerase</fullName>
    </alternativeName>
</protein>
<dbReference type="OrthoDB" id="9802309at2"/>
<evidence type="ECO:0000259" key="6">
    <source>
        <dbReference type="Pfam" id="PF01509"/>
    </source>
</evidence>
<dbReference type="GO" id="GO:1990481">
    <property type="term" value="P:mRNA pseudouridine synthesis"/>
    <property type="evidence" value="ECO:0007669"/>
    <property type="project" value="TreeGrafter"/>
</dbReference>
<evidence type="ECO:0000256" key="1">
    <source>
        <dbReference type="ARBA" id="ARBA00000385"/>
    </source>
</evidence>
<evidence type="ECO:0000256" key="5">
    <source>
        <dbReference type="HAMAP-Rule" id="MF_01080"/>
    </source>
</evidence>
<dbReference type="GO" id="GO:0003723">
    <property type="term" value="F:RNA binding"/>
    <property type="evidence" value="ECO:0007669"/>
    <property type="project" value="InterPro"/>
</dbReference>
<dbReference type="GO" id="GO:0160148">
    <property type="term" value="F:tRNA pseudouridine(55) synthase activity"/>
    <property type="evidence" value="ECO:0007669"/>
    <property type="project" value="UniProtKB-EC"/>
</dbReference>
<dbReference type="PANTHER" id="PTHR13767:SF2">
    <property type="entry name" value="PSEUDOURIDYLATE SYNTHASE TRUB1"/>
    <property type="match status" value="1"/>
</dbReference>
<dbReference type="Pfam" id="PF01509">
    <property type="entry name" value="TruB_N"/>
    <property type="match status" value="1"/>
</dbReference>
<evidence type="ECO:0000256" key="2">
    <source>
        <dbReference type="ARBA" id="ARBA00005642"/>
    </source>
</evidence>
<comment type="function">
    <text evidence="5">Responsible for synthesis of pseudouridine from uracil-55 in the psi GC loop of transfer RNAs.</text>
</comment>
<gene>
    <name evidence="5 7" type="primary">truB</name>
    <name evidence="7" type="ORF">FHQ18_06630</name>
</gene>
<comment type="caution">
    <text evidence="7">The sequence shown here is derived from an EMBL/GenBank/DDBJ whole genome shotgun (WGS) entry which is preliminary data.</text>
</comment>
<dbReference type="HAMAP" id="MF_01080">
    <property type="entry name" value="TruB_bact"/>
    <property type="match status" value="1"/>
</dbReference>
<dbReference type="InterPro" id="IPR014780">
    <property type="entry name" value="tRNA_psdUridine_synth_TruB"/>
</dbReference>
<dbReference type="NCBIfam" id="TIGR00431">
    <property type="entry name" value="TruB"/>
    <property type="match status" value="1"/>
</dbReference>
<dbReference type="RefSeq" id="WP_149266388.1">
    <property type="nucleotide sequence ID" value="NZ_VFJB01000005.1"/>
</dbReference>
<dbReference type="EC" id="5.4.99.25" evidence="5"/>
<evidence type="ECO:0000256" key="4">
    <source>
        <dbReference type="ARBA" id="ARBA00023235"/>
    </source>
</evidence>
<dbReference type="PANTHER" id="PTHR13767">
    <property type="entry name" value="TRNA-PSEUDOURIDINE SYNTHASE"/>
    <property type="match status" value="1"/>
</dbReference>
<dbReference type="InterPro" id="IPR020103">
    <property type="entry name" value="PsdUridine_synth_cat_dom_sf"/>
</dbReference>
<dbReference type="EMBL" id="VFJB01000005">
    <property type="protein sequence ID" value="KAA0258067.1"/>
    <property type="molecule type" value="Genomic_DNA"/>
</dbReference>
<comment type="catalytic activity">
    <reaction evidence="1 5">
        <text>uridine(55) in tRNA = pseudouridine(55) in tRNA</text>
        <dbReference type="Rhea" id="RHEA:42532"/>
        <dbReference type="Rhea" id="RHEA-COMP:10101"/>
        <dbReference type="Rhea" id="RHEA-COMP:10102"/>
        <dbReference type="ChEBI" id="CHEBI:65314"/>
        <dbReference type="ChEBI" id="CHEBI:65315"/>
        <dbReference type="EC" id="5.4.99.25"/>
    </reaction>
</comment>
<evidence type="ECO:0000256" key="3">
    <source>
        <dbReference type="ARBA" id="ARBA00022694"/>
    </source>
</evidence>
<dbReference type="Proteomes" id="UP000322876">
    <property type="component" value="Unassembled WGS sequence"/>
</dbReference>
<accession>A0A5A8F7G0</accession>
<organism evidence="7 8">
    <name type="scientific">Deferribacter autotrophicus</name>
    <dbReference type="NCBI Taxonomy" id="500465"/>
    <lineage>
        <taxon>Bacteria</taxon>
        <taxon>Pseudomonadati</taxon>
        <taxon>Deferribacterota</taxon>
        <taxon>Deferribacteres</taxon>
        <taxon>Deferribacterales</taxon>
        <taxon>Deferribacteraceae</taxon>
        <taxon>Deferribacter</taxon>
    </lineage>
</organism>
<evidence type="ECO:0000313" key="7">
    <source>
        <dbReference type="EMBL" id="KAA0258067.1"/>
    </source>
</evidence>
<dbReference type="SUPFAM" id="SSF55120">
    <property type="entry name" value="Pseudouridine synthase"/>
    <property type="match status" value="1"/>
</dbReference>
<keyword evidence="8" id="KW-1185">Reference proteome</keyword>
<dbReference type="InterPro" id="IPR002501">
    <property type="entry name" value="PsdUridine_synth_N"/>
</dbReference>
<keyword evidence="4 5" id="KW-0413">Isomerase</keyword>
<dbReference type="GO" id="GO:0031119">
    <property type="term" value="P:tRNA pseudouridine synthesis"/>
    <property type="evidence" value="ECO:0007669"/>
    <property type="project" value="UniProtKB-UniRule"/>
</dbReference>
<dbReference type="CDD" id="cd02573">
    <property type="entry name" value="PseudoU_synth_EcTruB"/>
    <property type="match status" value="1"/>
</dbReference>
<evidence type="ECO:0000313" key="8">
    <source>
        <dbReference type="Proteomes" id="UP000322876"/>
    </source>
</evidence>
<comment type="similarity">
    <text evidence="2 5">Belongs to the pseudouridine synthase TruB family. Type 1 subfamily.</text>
</comment>
<name>A0A5A8F7G0_9BACT</name>
<sequence>MNLNGFIILYKEKNISSFKAIDKLRKILGAKKCGHTGTLDPIAEGVLPVCVNNATKFIKYLNENEKEYIAEFKLGISTDTFDITGTIVSENKDKIPSIEEVKKVLREMTGDLLLPVPKFSAVKIGGERAYKLARQKKDFDAGSRVSKIFHVELVDYQYPTGIVKIVCSKGTYIRSFINEMGIRLGSFATMSNLIRTRSGDFSIKDALKIEDIEKKIDENDYSFIIPVWKVLLFPTAVVKDEYLKLAKNGGKLKRAMYLKFPITDYDKYYFLSDREGNIFAIAKKEEGSIYPLKIEHVFLN</sequence>
<dbReference type="Gene3D" id="3.30.2350.10">
    <property type="entry name" value="Pseudouridine synthase"/>
    <property type="match status" value="1"/>
</dbReference>
<proteinExistence type="inferred from homology"/>
<dbReference type="AlphaFoldDB" id="A0A5A8F7G0"/>
<keyword evidence="3 5" id="KW-0819">tRNA processing</keyword>
<reference evidence="7 8" key="1">
    <citation type="submission" date="2019-06" db="EMBL/GenBank/DDBJ databases">
        <title>Genomic insights into carbon and energy metabolism of Deferribacter autotrophicus revealed new metabolic traits in the phylum Deferribacteres.</title>
        <authorList>
            <person name="Slobodkin A.I."/>
            <person name="Slobodkina G.B."/>
            <person name="Allioux M."/>
            <person name="Alain K."/>
            <person name="Jebbar M."/>
            <person name="Shadrin V."/>
            <person name="Kublanov I.V."/>
            <person name="Toshchakov S.V."/>
            <person name="Bonch-Osmolovskaya E.A."/>
        </authorList>
    </citation>
    <scope>NUCLEOTIDE SEQUENCE [LARGE SCALE GENOMIC DNA]</scope>
    <source>
        <strain evidence="7 8">SL50</strain>
    </source>
</reference>
<feature type="active site" description="Nucleophile" evidence="5">
    <location>
        <position position="40"/>
    </location>
</feature>
<feature type="domain" description="Pseudouridine synthase II N-terminal" evidence="6">
    <location>
        <begin position="25"/>
        <end position="173"/>
    </location>
</feature>